<reference evidence="5" key="1">
    <citation type="submission" date="2021-04" db="EMBL/GenBank/DDBJ databases">
        <authorList>
            <person name="Hartkoorn R.C."/>
            <person name="Beaudoing E."/>
            <person name="Hot D."/>
        </authorList>
    </citation>
    <scope>NUCLEOTIDE SEQUENCE</scope>
    <source>
        <strain evidence="5">NRRL B-16292</strain>
    </source>
</reference>
<dbReference type="Gene3D" id="2.160.20.10">
    <property type="entry name" value="Single-stranded right-handed beta-helix, Pectin lyase-like"/>
    <property type="match status" value="3"/>
</dbReference>
<dbReference type="NCBIfam" id="TIGR03804">
    <property type="entry name" value="para_beta_helix"/>
    <property type="match status" value="1"/>
</dbReference>
<dbReference type="Pfam" id="PF13229">
    <property type="entry name" value="Beta_helix"/>
    <property type="match status" value="2"/>
</dbReference>
<comment type="subcellular location">
    <subcellularLocation>
        <location evidence="1">Secreted</location>
    </subcellularLocation>
</comment>
<dbReference type="EMBL" id="CP073720">
    <property type="protein sequence ID" value="UWP83115.1"/>
    <property type="molecule type" value="Genomic_DNA"/>
</dbReference>
<dbReference type="InterPro" id="IPR011050">
    <property type="entry name" value="Pectin_lyase_fold/virulence"/>
</dbReference>
<dbReference type="Proteomes" id="UP001059617">
    <property type="component" value="Chromosome"/>
</dbReference>
<dbReference type="InterPro" id="IPR022441">
    <property type="entry name" value="Para_beta_helix_rpt-2"/>
</dbReference>
<keyword evidence="6" id="KW-1185">Reference proteome</keyword>
<dbReference type="SUPFAM" id="SSF51126">
    <property type="entry name" value="Pectin lyase-like"/>
    <property type="match status" value="3"/>
</dbReference>
<evidence type="ECO:0000313" key="6">
    <source>
        <dbReference type="Proteomes" id="UP001059617"/>
    </source>
</evidence>
<keyword evidence="2" id="KW-0964">Secreted</keyword>
<dbReference type="InterPro" id="IPR039448">
    <property type="entry name" value="Beta_helix"/>
</dbReference>
<reference evidence="5" key="2">
    <citation type="submission" date="2022-09" db="EMBL/GenBank/DDBJ databases">
        <title>Biosynthetic gene clusters of Dactylosporangioum fulvum.</title>
        <authorList>
            <person name="Caradec T."/>
        </authorList>
    </citation>
    <scope>NUCLEOTIDE SEQUENCE</scope>
    <source>
        <strain evidence="5">NRRL B-16292</strain>
    </source>
</reference>
<accession>A0ABY5W111</accession>
<dbReference type="InterPro" id="IPR024535">
    <property type="entry name" value="RHGA/B-epi-like_pectate_lyase"/>
</dbReference>
<gene>
    <name evidence="5" type="ORF">Dfulv_02055</name>
</gene>
<feature type="domain" description="Rhamnogalacturonase A/B/Epimerase-like pectate lyase" evidence="3">
    <location>
        <begin position="533"/>
        <end position="577"/>
    </location>
</feature>
<dbReference type="PROSITE" id="PS51318">
    <property type="entry name" value="TAT"/>
    <property type="match status" value="1"/>
</dbReference>
<evidence type="ECO:0000256" key="1">
    <source>
        <dbReference type="ARBA" id="ARBA00004613"/>
    </source>
</evidence>
<evidence type="ECO:0000313" key="5">
    <source>
        <dbReference type="EMBL" id="UWP83115.1"/>
    </source>
</evidence>
<sequence length="902" mass="93927">MSHPFSRRALLGAAGLAAAGLALPFRPRPARAEPPLGNLVGGVIQDLPAAFYDRPGLETMPQIAYSTMTVVDVTDHGAYADGTHPEATVAAFNAAVAALGSGGGIVYVPPGRYVFPPPAGSSPSWWFRSGGGALNNVHFVGEGDASVVVFQRDAMPANGSTANVRDSGQGWEFNNAVNVSIRDLAFTWTPYVMTRHCITGTVLLTRRPTSVQVVRISVDHCQPGVVMPDGTDCWVVDSVVRNSASDAFNLGNANDSVLAYNWAENITDDGFANYMNTDVISDSAAFSTVLFRSNVVIGCAYGRGLTLGGTDHHVMDNWVETAVSSGILSDISTTDLANRPDAVLRGAVISGNTLVRNNFEMRPDNRYRVGNSGFHGAIAVVDLVDDLEISDNQVLGSEEFDVTLGIDSWRTITATDVAITNNTLSRAGSAGIRLRPTSTVTGLTVEANQILGNGGACVSVGGTATSVTTSGNLVSNAATIASGGSVTGTFTGFTVVGATPAFVDSYAAVRAAADETAWSAPTVPASTGLTTYDVTAYGAVGDGVTDDGPAFRAALAAIDPVVGGILWVPAGQYLIEPDPAHESYPHTKIRHHLGVLDRNRLFVHGPGSTAELIFTSPDHHGIRFVNCTDSAVDGVRLRLRAADKPNLRHCRALLNLSGVHGCAVTDTSLIDSGGPNLLVDSSRSVLVSAVTSGGANHHGIQIEASRQVEVTGCTVTDSRDSGIHLGWTGVVYRESQFVRVHDNVVDGTAESGGICVSSGADVTISNNQVNNTAQAGIYLVGRAPVFPIYSVDITGNTVTNACAGPLNYCPGAISVHSIRENAGTTDGSTVTITGNTIDTAPFAGIWVGGQCPVTRVTWPGGPRYLSELDTLTISGNTYTALGGSDVLIDTNQQAKITNLSIS</sequence>
<evidence type="ECO:0000259" key="4">
    <source>
        <dbReference type="Pfam" id="PF13229"/>
    </source>
</evidence>
<dbReference type="PANTHER" id="PTHR31375">
    <property type="match status" value="1"/>
</dbReference>
<feature type="domain" description="Rhamnogalacturonase A/B/Epimerase-like pectate lyase" evidence="3">
    <location>
        <begin position="71"/>
        <end position="255"/>
    </location>
</feature>
<evidence type="ECO:0000259" key="3">
    <source>
        <dbReference type="Pfam" id="PF12708"/>
    </source>
</evidence>
<protein>
    <submittedName>
        <fullName evidence="5">Right-handed parallel beta-helix repeat-containing protein</fullName>
    </submittedName>
</protein>
<feature type="domain" description="Right handed beta helix" evidence="4">
    <location>
        <begin position="655"/>
        <end position="808"/>
    </location>
</feature>
<dbReference type="InterPro" id="IPR006626">
    <property type="entry name" value="PbH1"/>
</dbReference>
<dbReference type="InterPro" id="IPR012334">
    <property type="entry name" value="Pectin_lyas_fold"/>
</dbReference>
<dbReference type="InterPro" id="IPR006311">
    <property type="entry name" value="TAT_signal"/>
</dbReference>
<dbReference type="RefSeq" id="WP_259860893.1">
    <property type="nucleotide sequence ID" value="NZ_BAAAST010000055.1"/>
</dbReference>
<dbReference type="Pfam" id="PF12708">
    <property type="entry name" value="Pect-lyase_RHGA_epim"/>
    <property type="match status" value="2"/>
</dbReference>
<proteinExistence type="predicted"/>
<name>A0ABY5W111_9ACTN</name>
<organism evidence="5 6">
    <name type="scientific">Dactylosporangium fulvum</name>
    <dbReference type="NCBI Taxonomy" id="53359"/>
    <lineage>
        <taxon>Bacteria</taxon>
        <taxon>Bacillati</taxon>
        <taxon>Actinomycetota</taxon>
        <taxon>Actinomycetes</taxon>
        <taxon>Micromonosporales</taxon>
        <taxon>Micromonosporaceae</taxon>
        <taxon>Dactylosporangium</taxon>
    </lineage>
</organism>
<evidence type="ECO:0000256" key="2">
    <source>
        <dbReference type="ARBA" id="ARBA00022525"/>
    </source>
</evidence>
<dbReference type="SMART" id="SM00710">
    <property type="entry name" value="PbH1"/>
    <property type="match status" value="12"/>
</dbReference>
<feature type="domain" description="Right handed beta helix" evidence="4">
    <location>
        <begin position="348"/>
        <end position="473"/>
    </location>
</feature>